<organism evidence="8 9">
    <name type="scientific">Chiloscyllium punctatum</name>
    <name type="common">Brownbanded bambooshark</name>
    <name type="synonym">Hemiscyllium punctatum</name>
    <dbReference type="NCBI Taxonomy" id="137246"/>
    <lineage>
        <taxon>Eukaryota</taxon>
        <taxon>Metazoa</taxon>
        <taxon>Chordata</taxon>
        <taxon>Craniata</taxon>
        <taxon>Vertebrata</taxon>
        <taxon>Chondrichthyes</taxon>
        <taxon>Elasmobranchii</taxon>
        <taxon>Galeomorphii</taxon>
        <taxon>Galeoidea</taxon>
        <taxon>Orectolobiformes</taxon>
        <taxon>Hemiscylliidae</taxon>
        <taxon>Chiloscyllium</taxon>
    </lineage>
</organism>
<dbReference type="InterPro" id="IPR013098">
    <property type="entry name" value="Ig_I-set"/>
</dbReference>
<keyword evidence="9" id="KW-1185">Reference proteome</keyword>
<dbReference type="GO" id="GO:0016020">
    <property type="term" value="C:membrane"/>
    <property type="evidence" value="ECO:0007669"/>
    <property type="project" value="UniProtKB-SubCell"/>
</dbReference>
<dbReference type="SMART" id="SM00409">
    <property type="entry name" value="IG"/>
    <property type="match status" value="2"/>
</dbReference>
<dbReference type="PROSITE" id="PS51257">
    <property type="entry name" value="PROKAR_LIPOPROTEIN"/>
    <property type="match status" value="1"/>
</dbReference>
<evidence type="ECO:0000259" key="7">
    <source>
        <dbReference type="PROSITE" id="PS50835"/>
    </source>
</evidence>
<dbReference type="InterPro" id="IPR013106">
    <property type="entry name" value="Ig_V-set"/>
</dbReference>
<proteinExistence type="predicted"/>
<evidence type="ECO:0000256" key="2">
    <source>
        <dbReference type="ARBA" id="ARBA00022729"/>
    </source>
</evidence>
<dbReference type="InterPro" id="IPR015631">
    <property type="entry name" value="CD2/SLAM_rcpt"/>
</dbReference>
<name>A0A401RG30_CHIPU</name>
<reference evidence="8 9" key="1">
    <citation type="journal article" date="2018" name="Nat. Ecol. Evol.">
        <title>Shark genomes provide insights into elasmobranch evolution and the origin of vertebrates.</title>
        <authorList>
            <person name="Hara Y"/>
            <person name="Yamaguchi K"/>
            <person name="Onimaru K"/>
            <person name="Kadota M"/>
            <person name="Koyanagi M"/>
            <person name="Keeley SD"/>
            <person name="Tatsumi K"/>
            <person name="Tanaka K"/>
            <person name="Motone F"/>
            <person name="Kageyama Y"/>
            <person name="Nozu R"/>
            <person name="Adachi N"/>
            <person name="Nishimura O"/>
            <person name="Nakagawa R"/>
            <person name="Tanegashima C"/>
            <person name="Kiyatake I"/>
            <person name="Matsumoto R"/>
            <person name="Murakumo K"/>
            <person name="Nishida K"/>
            <person name="Terakita A"/>
            <person name="Kuratani S"/>
            <person name="Sato K"/>
            <person name="Hyodo S Kuraku.S."/>
        </authorList>
    </citation>
    <scope>NUCLEOTIDE SEQUENCE [LARGE SCALE GENOMIC DNA]</scope>
</reference>
<evidence type="ECO:0000256" key="5">
    <source>
        <dbReference type="SAM" id="Phobius"/>
    </source>
</evidence>
<protein>
    <recommendedName>
        <fullName evidence="7">Ig-like domain-containing protein</fullName>
    </recommendedName>
</protein>
<dbReference type="Gene3D" id="2.60.40.10">
    <property type="entry name" value="Immunoglobulins"/>
    <property type="match status" value="2"/>
</dbReference>
<feature type="chain" id="PRO_5019178857" description="Ig-like domain-containing protein" evidence="6">
    <location>
        <begin position="23"/>
        <end position="311"/>
    </location>
</feature>
<dbReference type="PROSITE" id="PS50835">
    <property type="entry name" value="IG_LIKE"/>
    <property type="match status" value="1"/>
</dbReference>
<dbReference type="STRING" id="137246.A0A401RG30"/>
<dbReference type="PANTHER" id="PTHR12080:SF59">
    <property type="entry name" value="HEPATIC AND GLIAL CELL ADHESION MOLECULE"/>
    <property type="match status" value="1"/>
</dbReference>
<dbReference type="OMA" id="YRTRIQF"/>
<keyword evidence="2 6" id="KW-0732">Signal</keyword>
<accession>A0A401RG30</accession>
<comment type="caution">
    <text evidence="8">The sequence shown here is derived from an EMBL/GenBank/DDBJ whole genome shotgun (WGS) entry which is preliminary data.</text>
</comment>
<keyword evidence="3 5" id="KW-0472">Membrane</keyword>
<dbReference type="AlphaFoldDB" id="A0A401RG30"/>
<dbReference type="InterPro" id="IPR013783">
    <property type="entry name" value="Ig-like_fold"/>
</dbReference>
<dbReference type="PANTHER" id="PTHR12080">
    <property type="entry name" value="SIGNALING LYMPHOCYTIC ACTIVATION MOLECULE"/>
    <property type="match status" value="1"/>
</dbReference>
<dbReference type="GO" id="GO:0005911">
    <property type="term" value="C:cell-cell junction"/>
    <property type="evidence" value="ECO:0007669"/>
    <property type="project" value="TreeGrafter"/>
</dbReference>
<dbReference type="Proteomes" id="UP000287033">
    <property type="component" value="Unassembled WGS sequence"/>
</dbReference>
<feature type="domain" description="Ig-like" evidence="7">
    <location>
        <begin position="157"/>
        <end position="224"/>
    </location>
</feature>
<dbReference type="OrthoDB" id="9945270at2759"/>
<feature type="transmembrane region" description="Helical" evidence="5">
    <location>
        <begin position="246"/>
        <end position="266"/>
    </location>
</feature>
<evidence type="ECO:0000313" key="9">
    <source>
        <dbReference type="Proteomes" id="UP000287033"/>
    </source>
</evidence>
<evidence type="ECO:0000256" key="3">
    <source>
        <dbReference type="ARBA" id="ARBA00023136"/>
    </source>
</evidence>
<evidence type="ECO:0000256" key="6">
    <source>
        <dbReference type="SAM" id="SignalP"/>
    </source>
</evidence>
<evidence type="ECO:0000313" key="8">
    <source>
        <dbReference type="EMBL" id="GCC17090.1"/>
    </source>
</evidence>
<keyword evidence="5" id="KW-1133">Transmembrane helix</keyword>
<comment type="subcellular location">
    <subcellularLocation>
        <location evidence="1">Membrane</location>
    </subcellularLocation>
</comment>
<dbReference type="EMBL" id="BEZZ01004007">
    <property type="protein sequence ID" value="GCC17090.1"/>
    <property type="molecule type" value="Genomic_DNA"/>
</dbReference>
<dbReference type="InterPro" id="IPR007110">
    <property type="entry name" value="Ig-like_dom"/>
</dbReference>
<dbReference type="Pfam" id="PF07686">
    <property type="entry name" value="V-set"/>
    <property type="match status" value="1"/>
</dbReference>
<dbReference type="SUPFAM" id="SSF48726">
    <property type="entry name" value="Immunoglobulin"/>
    <property type="match status" value="2"/>
</dbReference>
<dbReference type="InterPro" id="IPR003598">
    <property type="entry name" value="Ig_sub2"/>
</dbReference>
<dbReference type="SMART" id="SM00408">
    <property type="entry name" value="IGc2"/>
    <property type="match status" value="1"/>
</dbReference>
<keyword evidence="5" id="KW-0812">Transmembrane</keyword>
<dbReference type="InterPro" id="IPR003599">
    <property type="entry name" value="Ig_sub"/>
</dbReference>
<gene>
    <name evidence="8" type="ORF">chiPu_0021489</name>
</gene>
<dbReference type="InterPro" id="IPR036179">
    <property type="entry name" value="Ig-like_dom_sf"/>
</dbReference>
<evidence type="ECO:0000256" key="1">
    <source>
        <dbReference type="ARBA" id="ARBA00004370"/>
    </source>
</evidence>
<sequence>MCLSRCCLVSLTWISCPSLTLAAGCALNVNLREDVIYGISGQPILLEASYHVGPSNRLHSIIWKVDNVGATRILQYIVSKNTTIPSSPYRTRIQFDSETGSLRLFNFTPLDQGTYQITVTADDGAEDKASTLVTLYERIAGVTVTMTPNVTNAMRNITLSCSAEGGTQPEFSWTKDRKNITETERVSIGNSGQTLELYMLGAEDCGIYTCLVTNQLNSQTQSLSLLASPSFPQCSTDWALPRRHHYLLIIITVASGIVLMSLLIYSTQVGKIALQRTRSNEAERALGDGFWEGELAEESRRVTPIGNSTAC</sequence>
<keyword evidence="4" id="KW-0325">Glycoprotein</keyword>
<dbReference type="Pfam" id="PF07679">
    <property type="entry name" value="I-set"/>
    <property type="match status" value="1"/>
</dbReference>
<feature type="signal peptide" evidence="6">
    <location>
        <begin position="1"/>
        <end position="22"/>
    </location>
</feature>
<evidence type="ECO:0000256" key="4">
    <source>
        <dbReference type="ARBA" id="ARBA00023180"/>
    </source>
</evidence>
<feature type="non-terminal residue" evidence="8">
    <location>
        <position position="311"/>
    </location>
</feature>